<dbReference type="PIRSF" id="PIRSF000126">
    <property type="entry name" value="11-beta-HSD1"/>
    <property type="match status" value="1"/>
</dbReference>
<dbReference type="InterPro" id="IPR036291">
    <property type="entry name" value="NAD(P)-bd_dom_sf"/>
</dbReference>
<dbReference type="PRINTS" id="PR00080">
    <property type="entry name" value="SDRFAMILY"/>
</dbReference>
<sequence>MQQTVLITGGTSGIGLELAKLFAADGYRLVLVARNEQGLAEASTLLTEKFDASVITIAKDLFQPESGNELYQEITEKGLQIDVLVNDAGQGAYGLFVESDLQRQLDIIQLNISSLVTLTHHWLKGMVLRRQGKILNLSSIAGKIPGPWQAVYHGTKAFVQSFTEAIRSEVKDYGVTVTALLPGVTDTDFFNKADMNASKQVQDKNAMADPAEVAKDGYKALMDGKDMIISGFKNKLQLAMNAVTPDETAADRMNEMQEPRDRDKS</sequence>
<dbReference type="PANTHER" id="PTHR44196">
    <property type="entry name" value="DEHYDROGENASE/REDUCTASE SDR FAMILY MEMBER 7B"/>
    <property type="match status" value="1"/>
</dbReference>
<evidence type="ECO:0000313" key="5">
    <source>
        <dbReference type="EMBL" id="MFN0253950.1"/>
    </source>
</evidence>
<evidence type="ECO:0000256" key="4">
    <source>
        <dbReference type="SAM" id="MobiDB-lite"/>
    </source>
</evidence>
<evidence type="ECO:0000256" key="3">
    <source>
        <dbReference type="RuleBase" id="RU000363"/>
    </source>
</evidence>
<evidence type="ECO:0000256" key="1">
    <source>
        <dbReference type="ARBA" id="ARBA00006484"/>
    </source>
</evidence>
<keyword evidence="6" id="KW-1185">Reference proteome</keyword>
<accession>A0ABW9J1E1</accession>
<dbReference type="PRINTS" id="PR00081">
    <property type="entry name" value="GDHRDH"/>
</dbReference>
<proteinExistence type="inferred from homology"/>
<comment type="similarity">
    <text evidence="1 3">Belongs to the short-chain dehydrogenases/reductases (SDR) family.</text>
</comment>
<gene>
    <name evidence="5" type="ORF">E6A44_000090</name>
</gene>
<comment type="caution">
    <text evidence="5">The sequence shown here is derived from an EMBL/GenBank/DDBJ whole genome shotgun (WGS) entry which is preliminary data.</text>
</comment>
<dbReference type="GO" id="GO:0016491">
    <property type="term" value="F:oxidoreductase activity"/>
    <property type="evidence" value="ECO:0007669"/>
    <property type="project" value="UniProtKB-KW"/>
</dbReference>
<organism evidence="5 6">
    <name type="scientific">Pedobacter ureilyticus</name>
    <dbReference type="NCBI Taxonomy" id="1393051"/>
    <lineage>
        <taxon>Bacteria</taxon>
        <taxon>Pseudomonadati</taxon>
        <taxon>Bacteroidota</taxon>
        <taxon>Sphingobacteriia</taxon>
        <taxon>Sphingobacteriales</taxon>
        <taxon>Sphingobacteriaceae</taxon>
        <taxon>Pedobacter</taxon>
    </lineage>
</organism>
<name>A0ABW9J1E1_9SPHI</name>
<dbReference type="EC" id="1.-.-.-" evidence="5"/>
<evidence type="ECO:0000256" key="2">
    <source>
        <dbReference type="ARBA" id="ARBA00023002"/>
    </source>
</evidence>
<feature type="region of interest" description="Disordered" evidence="4">
    <location>
        <begin position="246"/>
        <end position="265"/>
    </location>
</feature>
<dbReference type="PANTHER" id="PTHR44196:SF2">
    <property type="entry name" value="SHORT-CHAIN DEHYDROGENASE-RELATED"/>
    <property type="match status" value="1"/>
</dbReference>
<dbReference type="InterPro" id="IPR002347">
    <property type="entry name" value="SDR_fam"/>
</dbReference>
<dbReference type="Proteomes" id="UP001517247">
    <property type="component" value="Unassembled WGS sequence"/>
</dbReference>
<dbReference type="Gene3D" id="3.40.50.720">
    <property type="entry name" value="NAD(P)-binding Rossmann-like Domain"/>
    <property type="match status" value="1"/>
</dbReference>
<protein>
    <submittedName>
        <fullName evidence="5">SDR family NAD(P)-dependent oxidoreductase</fullName>
        <ecNumber evidence="5">1.-.-.-</ecNumber>
    </submittedName>
</protein>
<feature type="compositionally biased region" description="Basic and acidic residues" evidence="4">
    <location>
        <begin position="249"/>
        <end position="265"/>
    </location>
</feature>
<dbReference type="EMBL" id="SSHJ02000001">
    <property type="protein sequence ID" value="MFN0253950.1"/>
    <property type="molecule type" value="Genomic_DNA"/>
</dbReference>
<dbReference type="SUPFAM" id="SSF51735">
    <property type="entry name" value="NAD(P)-binding Rossmann-fold domains"/>
    <property type="match status" value="1"/>
</dbReference>
<dbReference type="Pfam" id="PF00106">
    <property type="entry name" value="adh_short"/>
    <property type="match status" value="1"/>
</dbReference>
<reference evidence="5 6" key="1">
    <citation type="submission" date="2024-12" db="EMBL/GenBank/DDBJ databases">
        <authorList>
            <person name="Hu S."/>
        </authorList>
    </citation>
    <scope>NUCLEOTIDE SEQUENCE [LARGE SCALE GENOMIC DNA]</scope>
    <source>
        <strain evidence="5 6">THG-T11</strain>
    </source>
</reference>
<keyword evidence="2 5" id="KW-0560">Oxidoreductase</keyword>
<evidence type="ECO:0000313" key="6">
    <source>
        <dbReference type="Proteomes" id="UP001517247"/>
    </source>
</evidence>